<reference evidence="2 3" key="1">
    <citation type="submission" date="2023-03" db="EMBL/GenBank/DDBJ databases">
        <title>Genome sequence of Lichtheimia ornata CBS 291.66.</title>
        <authorList>
            <person name="Mohabir J.T."/>
            <person name="Shea T.P."/>
            <person name="Kurbessoian T."/>
            <person name="Berby B."/>
            <person name="Fontaine J."/>
            <person name="Livny J."/>
            <person name="Gnirke A."/>
            <person name="Stajich J.E."/>
            <person name="Cuomo C.A."/>
        </authorList>
    </citation>
    <scope>NUCLEOTIDE SEQUENCE [LARGE SCALE GENOMIC DNA]</scope>
    <source>
        <strain evidence="2">CBS 291.66</strain>
    </source>
</reference>
<keyword evidence="1" id="KW-0812">Transmembrane</keyword>
<accession>A0AAD7Y2G7</accession>
<feature type="transmembrane region" description="Helical" evidence="1">
    <location>
        <begin position="31"/>
        <end position="50"/>
    </location>
</feature>
<organism evidence="2 3">
    <name type="scientific">Lichtheimia ornata</name>
    <dbReference type="NCBI Taxonomy" id="688661"/>
    <lineage>
        <taxon>Eukaryota</taxon>
        <taxon>Fungi</taxon>
        <taxon>Fungi incertae sedis</taxon>
        <taxon>Mucoromycota</taxon>
        <taxon>Mucoromycotina</taxon>
        <taxon>Mucoromycetes</taxon>
        <taxon>Mucorales</taxon>
        <taxon>Lichtheimiaceae</taxon>
        <taxon>Lichtheimia</taxon>
    </lineage>
</organism>
<evidence type="ECO:0000313" key="2">
    <source>
        <dbReference type="EMBL" id="KAJ8662708.1"/>
    </source>
</evidence>
<dbReference type="RefSeq" id="XP_058347621.1">
    <property type="nucleotide sequence ID" value="XM_058481764.1"/>
</dbReference>
<evidence type="ECO:0000256" key="1">
    <source>
        <dbReference type="SAM" id="Phobius"/>
    </source>
</evidence>
<dbReference type="Proteomes" id="UP001234581">
    <property type="component" value="Unassembled WGS sequence"/>
</dbReference>
<dbReference type="GeneID" id="83209090"/>
<keyword evidence="1" id="KW-0472">Membrane</keyword>
<keyword evidence="3" id="KW-1185">Reference proteome</keyword>
<evidence type="ECO:0000313" key="3">
    <source>
        <dbReference type="Proteomes" id="UP001234581"/>
    </source>
</evidence>
<comment type="caution">
    <text evidence="2">The sequence shown here is derived from an EMBL/GenBank/DDBJ whole genome shotgun (WGS) entry which is preliminary data.</text>
</comment>
<proteinExistence type="predicted"/>
<name>A0AAD7Y2G7_9FUNG</name>
<sequence>MHRRVGCGASGLIVGISEGASLPNFASWNPLLLLAQALSTSALVTLYFVYAGHVGQRSSRSLKTITTCYFIAPNVKTPFPISKPVYDALEGLLGCDASTYCELLLENPDLPEYVREGIQGLMCHLLVREKREGQSSDSFQVLDGIIPADPSSFEPILVPYLSNEQLAASQSQRLEEDSSSDEFYDA</sequence>
<gene>
    <name evidence="2" type="ORF">O0I10_001672</name>
</gene>
<protein>
    <submittedName>
        <fullName evidence="2">Uncharacterized protein</fullName>
    </submittedName>
</protein>
<dbReference type="EMBL" id="JARTCD010000004">
    <property type="protein sequence ID" value="KAJ8662708.1"/>
    <property type="molecule type" value="Genomic_DNA"/>
</dbReference>
<keyword evidence="1" id="KW-1133">Transmembrane helix</keyword>
<dbReference type="AlphaFoldDB" id="A0AAD7Y2G7"/>